<evidence type="ECO:0000313" key="4">
    <source>
        <dbReference type="EMBL" id="HBK53050.1"/>
    </source>
</evidence>
<dbReference type="InterPro" id="IPR000719">
    <property type="entry name" value="Prot_kinase_dom"/>
</dbReference>
<dbReference type="PROSITE" id="PS50011">
    <property type="entry name" value="PROTEIN_KINASE_DOM"/>
    <property type="match status" value="1"/>
</dbReference>
<dbReference type="GO" id="GO:0004672">
    <property type="term" value="F:protein kinase activity"/>
    <property type="evidence" value="ECO:0007669"/>
    <property type="project" value="InterPro"/>
</dbReference>
<comment type="caution">
    <text evidence="4">The sequence shown here is derived from an EMBL/GenBank/DDBJ whole genome shotgun (WGS) entry which is preliminary data.</text>
</comment>
<keyword evidence="2" id="KW-0472">Membrane</keyword>
<dbReference type="SUPFAM" id="SSF56112">
    <property type="entry name" value="Protein kinase-like (PK-like)"/>
    <property type="match status" value="1"/>
</dbReference>
<feature type="transmembrane region" description="Helical" evidence="2">
    <location>
        <begin position="12"/>
        <end position="29"/>
    </location>
</feature>
<dbReference type="InterPro" id="IPR050154">
    <property type="entry name" value="UbiB_kinase"/>
</dbReference>
<dbReference type="InterPro" id="IPR011009">
    <property type="entry name" value="Kinase-like_dom_sf"/>
</dbReference>
<dbReference type="CDD" id="cd05121">
    <property type="entry name" value="ABC1_ADCK3-like"/>
    <property type="match status" value="1"/>
</dbReference>
<dbReference type="PANTHER" id="PTHR10566">
    <property type="entry name" value="CHAPERONE-ACTIVITY OF BC1 COMPLEX CABC1 -RELATED"/>
    <property type="match status" value="1"/>
</dbReference>
<dbReference type="PANTHER" id="PTHR10566:SF113">
    <property type="entry name" value="PROTEIN ACTIVITY OF BC1 COMPLEX KINASE 7, CHLOROPLASTIC"/>
    <property type="match status" value="1"/>
</dbReference>
<name>A0A354YUN6_9FIRM</name>
<keyword evidence="2" id="KW-1133">Transmembrane helix</keyword>
<organism evidence="4 5">
    <name type="scientific">Syntrophomonas wolfei</name>
    <dbReference type="NCBI Taxonomy" id="863"/>
    <lineage>
        <taxon>Bacteria</taxon>
        <taxon>Bacillati</taxon>
        <taxon>Bacillota</taxon>
        <taxon>Clostridia</taxon>
        <taxon>Eubacteriales</taxon>
        <taxon>Syntrophomonadaceae</taxon>
        <taxon>Syntrophomonas</taxon>
    </lineage>
</organism>
<evidence type="ECO:0000256" key="1">
    <source>
        <dbReference type="ARBA" id="ARBA00009670"/>
    </source>
</evidence>
<keyword evidence="2" id="KW-0812">Transmembrane</keyword>
<evidence type="ECO:0000259" key="3">
    <source>
        <dbReference type="PROSITE" id="PS50011"/>
    </source>
</evidence>
<proteinExistence type="inferred from homology"/>
<accession>A0A354YUN6</accession>
<dbReference type="AlphaFoldDB" id="A0A354YUN6"/>
<dbReference type="Proteomes" id="UP000263273">
    <property type="component" value="Unassembled WGS sequence"/>
</dbReference>
<evidence type="ECO:0000313" key="5">
    <source>
        <dbReference type="Proteomes" id="UP000263273"/>
    </source>
</evidence>
<gene>
    <name evidence="4" type="ORF">DDZ44_03815</name>
</gene>
<protein>
    <submittedName>
        <fullName evidence="4">ABC transporter</fullName>
    </submittedName>
</protein>
<sequence>MRLSGFSAWSRFFRVLFLFLSIFWAFYSLKFKKIWHRRNWLEAKKEKLYISEAERFRKTAVRMGGLLIKLGQFFSTRVDILPQSSIDILAGLQDEVPGVVFAEIKKVAEEEFSRPIEEIFYQVDESPLASASLGQVHRGELAGGQIVAIKILRPGIEELIAIDLKALRQVLNWIISFTNWESFIDLEAIYQEFEETVLEELDYIREAHNAETIAENSQHDPELIVPGIFWDYTRRRVLTMEFKEGIKINNLAALDQAGVDRQAIARRLLEIYVKQVLVDGFFHADPHPGNLFVTNDGRIIMVDYGMVGSITHELRDQLLEMVFALVKRDYPSVVDYLKEIGFLRFDADNETVTRAVGIFIEHVLGRRKDMSSLDLTSFLEDLEVLLYEQPFQIPANFTFLGRALGTLYGICIALDPQIDFLEVSKPYVDQLAPAKEI</sequence>
<reference evidence="4 5" key="1">
    <citation type="journal article" date="2018" name="Nat. Biotechnol.">
        <title>A standardized bacterial taxonomy based on genome phylogeny substantially revises the tree of life.</title>
        <authorList>
            <person name="Parks D.H."/>
            <person name="Chuvochina M."/>
            <person name="Waite D.W."/>
            <person name="Rinke C."/>
            <person name="Skarshewski A."/>
            <person name="Chaumeil P.A."/>
            <person name="Hugenholtz P."/>
        </authorList>
    </citation>
    <scope>NUCLEOTIDE SEQUENCE [LARGE SCALE GENOMIC DNA]</scope>
    <source>
        <strain evidence="4">UBA10948</strain>
    </source>
</reference>
<dbReference type="GO" id="GO:0005524">
    <property type="term" value="F:ATP binding"/>
    <property type="evidence" value="ECO:0007669"/>
    <property type="project" value="InterPro"/>
</dbReference>
<evidence type="ECO:0000256" key="2">
    <source>
        <dbReference type="SAM" id="Phobius"/>
    </source>
</evidence>
<feature type="non-terminal residue" evidence="4">
    <location>
        <position position="437"/>
    </location>
</feature>
<dbReference type="EMBL" id="DNZF01000083">
    <property type="protein sequence ID" value="HBK53050.1"/>
    <property type="molecule type" value="Genomic_DNA"/>
</dbReference>
<dbReference type="InterPro" id="IPR004147">
    <property type="entry name" value="ABC1_dom"/>
</dbReference>
<comment type="similarity">
    <text evidence="1">Belongs to the protein kinase superfamily. ADCK protein kinase family.</text>
</comment>
<dbReference type="STRING" id="378794.GCA_001570625_00659"/>
<dbReference type="Pfam" id="PF03109">
    <property type="entry name" value="ABC1"/>
    <property type="match status" value="1"/>
</dbReference>
<feature type="domain" description="Protein kinase" evidence="3">
    <location>
        <begin position="122"/>
        <end position="437"/>
    </location>
</feature>